<evidence type="ECO:0000313" key="2">
    <source>
        <dbReference type="EMBL" id="PYH30499.1"/>
    </source>
</evidence>
<feature type="region of interest" description="Disordered" evidence="1">
    <location>
        <begin position="40"/>
        <end position="59"/>
    </location>
</feature>
<name>A0A318Y965_ASPNB</name>
<dbReference type="Proteomes" id="UP000247647">
    <property type="component" value="Unassembled WGS sequence"/>
</dbReference>
<feature type="compositionally biased region" description="Basic residues" evidence="1">
    <location>
        <begin position="46"/>
        <end position="59"/>
    </location>
</feature>
<organism evidence="2 3">
    <name type="scientific">Aspergillus neoniger (strain CBS 115656)</name>
    <dbReference type="NCBI Taxonomy" id="1448310"/>
    <lineage>
        <taxon>Eukaryota</taxon>
        <taxon>Fungi</taxon>
        <taxon>Dikarya</taxon>
        <taxon>Ascomycota</taxon>
        <taxon>Pezizomycotina</taxon>
        <taxon>Eurotiomycetes</taxon>
        <taxon>Eurotiomycetidae</taxon>
        <taxon>Eurotiales</taxon>
        <taxon>Aspergillaceae</taxon>
        <taxon>Aspergillus</taxon>
        <taxon>Aspergillus subgen. Circumdati</taxon>
    </lineage>
</organism>
<dbReference type="GeneID" id="37126599"/>
<dbReference type="RefSeq" id="XP_025475977.1">
    <property type="nucleotide sequence ID" value="XM_025624143.1"/>
</dbReference>
<evidence type="ECO:0000313" key="3">
    <source>
        <dbReference type="Proteomes" id="UP000247647"/>
    </source>
</evidence>
<evidence type="ECO:0000256" key="1">
    <source>
        <dbReference type="SAM" id="MobiDB-lite"/>
    </source>
</evidence>
<accession>A0A318Y965</accession>
<reference evidence="2" key="1">
    <citation type="submission" date="2016-12" db="EMBL/GenBank/DDBJ databases">
        <title>The genomes of Aspergillus section Nigri reveals drivers in fungal speciation.</title>
        <authorList>
            <consortium name="DOE Joint Genome Institute"/>
            <person name="Vesth T.C."/>
            <person name="Nybo J."/>
            <person name="Theobald S."/>
            <person name="Brandl J."/>
            <person name="Frisvad J.C."/>
            <person name="Nielsen K.F."/>
            <person name="Lyhne E.K."/>
            <person name="Kogle M.E."/>
            <person name="Kuo A."/>
            <person name="Riley R."/>
            <person name="Clum A."/>
            <person name="Nolan M."/>
            <person name="Lipzen A."/>
            <person name="Salamov A."/>
            <person name="Henrissat B."/>
            <person name="Wiebenga A."/>
            <person name="De Vries R.P."/>
            <person name="Grigoriev I.V."/>
            <person name="Mortensen U.H."/>
            <person name="Andersen M.R."/>
            <person name="Baker S.E."/>
        </authorList>
    </citation>
    <scope>NUCLEOTIDE SEQUENCE [LARGE SCALE GENOMIC DNA]</scope>
    <source>
        <strain evidence="2">CBS 115656</strain>
    </source>
</reference>
<proteinExistence type="predicted"/>
<sequence length="59" mass="6457">MPTDSHAVFLSTAAPVIGVTELHIGHVFLLAGKILPRAGCTSRPPVHVRRTRKEKKQET</sequence>
<keyword evidence="3" id="KW-1185">Reference proteome</keyword>
<protein>
    <submittedName>
        <fullName evidence="2">Uncharacterized protein</fullName>
    </submittedName>
</protein>
<dbReference type="EMBL" id="KZ821480">
    <property type="protein sequence ID" value="PYH30499.1"/>
    <property type="molecule type" value="Genomic_DNA"/>
</dbReference>
<dbReference type="OrthoDB" id="10490303at2759"/>
<gene>
    <name evidence="2" type="ORF">BO87DRAFT_379780</name>
</gene>
<dbReference type="AlphaFoldDB" id="A0A318Y965"/>